<gene>
    <name evidence="1" type="ORF">GXW71_28170</name>
</gene>
<reference evidence="2" key="1">
    <citation type="journal article" date="2021" name="Syst. Appl. Microbiol.">
        <title>Roseomonas hellenica sp. nov., isolated from roots of wild-growing Alkanna tinctoria.</title>
        <authorList>
            <person name="Rat A."/>
            <person name="Naranjo H.D."/>
            <person name="Lebbe L."/>
            <person name="Cnockaert M."/>
            <person name="Krigas N."/>
            <person name="Grigoriadou K."/>
            <person name="Maloupa E."/>
            <person name="Willems A."/>
        </authorList>
    </citation>
    <scope>NUCLEOTIDE SEQUENCE [LARGE SCALE GENOMIC DNA]</scope>
    <source>
        <strain evidence="2">LMG 31523</strain>
    </source>
</reference>
<evidence type="ECO:0000313" key="1">
    <source>
        <dbReference type="EMBL" id="MBR0668261.1"/>
    </source>
</evidence>
<evidence type="ECO:0000313" key="2">
    <source>
        <dbReference type="Proteomes" id="UP001196870"/>
    </source>
</evidence>
<keyword evidence="2" id="KW-1185">Reference proteome</keyword>
<comment type="caution">
    <text evidence="1">The sequence shown here is derived from an EMBL/GenBank/DDBJ whole genome shotgun (WGS) entry which is preliminary data.</text>
</comment>
<dbReference type="RefSeq" id="WP_211856039.1">
    <property type="nucleotide sequence ID" value="NZ_JAAGBB010000052.1"/>
</dbReference>
<proteinExistence type="predicted"/>
<accession>A0ABS5F6Z2</accession>
<organism evidence="1 2">
    <name type="scientific">Plastoroseomonas hellenica</name>
    <dbReference type="NCBI Taxonomy" id="2687306"/>
    <lineage>
        <taxon>Bacteria</taxon>
        <taxon>Pseudomonadati</taxon>
        <taxon>Pseudomonadota</taxon>
        <taxon>Alphaproteobacteria</taxon>
        <taxon>Acetobacterales</taxon>
        <taxon>Acetobacteraceae</taxon>
        <taxon>Plastoroseomonas</taxon>
    </lineage>
</organism>
<dbReference type="EMBL" id="JAAGBB010000052">
    <property type="protein sequence ID" value="MBR0668261.1"/>
    <property type="molecule type" value="Genomic_DNA"/>
</dbReference>
<dbReference type="Proteomes" id="UP001196870">
    <property type="component" value="Unassembled WGS sequence"/>
</dbReference>
<name>A0ABS5F6Z2_9PROT</name>
<protein>
    <submittedName>
        <fullName evidence="1">Uncharacterized protein</fullName>
    </submittedName>
</protein>
<sequence length="179" mass="19876">MLITDKGGVLLVNGLDKWLPWLPSDSLKRMSKKVEGLIVQQRDAVRNYVASMDEEAFRQLLATPRHRPEFRWTPEVLAALQKIDWSEPDAKFTHVRHEFSIGHCTIPGGVLVVPRDQAGIFDASASLNAADIAAEAMQGRDMIERGIAGMHEMVTALKASEVRRMVAKPRVSTAPEAVH</sequence>